<feature type="region of interest" description="Disordered" evidence="1">
    <location>
        <begin position="406"/>
        <end position="460"/>
    </location>
</feature>
<organism evidence="3 4">
    <name type="scientific">Zalerion maritima</name>
    <dbReference type="NCBI Taxonomy" id="339359"/>
    <lineage>
        <taxon>Eukaryota</taxon>
        <taxon>Fungi</taxon>
        <taxon>Dikarya</taxon>
        <taxon>Ascomycota</taxon>
        <taxon>Pezizomycotina</taxon>
        <taxon>Sordariomycetes</taxon>
        <taxon>Lulworthiomycetidae</taxon>
        <taxon>Lulworthiales</taxon>
        <taxon>Lulworthiaceae</taxon>
        <taxon>Zalerion</taxon>
    </lineage>
</organism>
<feature type="domain" description="RecA family profile 1" evidence="2">
    <location>
        <begin position="125"/>
        <end position="380"/>
    </location>
</feature>
<feature type="compositionally biased region" description="Low complexity" evidence="1">
    <location>
        <begin position="406"/>
        <end position="418"/>
    </location>
</feature>
<dbReference type="GO" id="GO:0045003">
    <property type="term" value="P:double-strand break repair via synthesis-dependent strand annealing"/>
    <property type="evidence" value="ECO:0007669"/>
    <property type="project" value="TreeGrafter"/>
</dbReference>
<proteinExistence type="predicted"/>
<dbReference type="PANTHER" id="PTHR46487:SF1">
    <property type="entry name" value="DNA REPAIR PROTEIN XRCC3"/>
    <property type="match status" value="1"/>
</dbReference>
<evidence type="ECO:0000259" key="2">
    <source>
        <dbReference type="PROSITE" id="PS50162"/>
    </source>
</evidence>
<name>A0AAD5WQH1_9PEZI</name>
<dbReference type="GO" id="GO:0000722">
    <property type="term" value="P:telomere maintenance via recombination"/>
    <property type="evidence" value="ECO:0007669"/>
    <property type="project" value="TreeGrafter"/>
</dbReference>
<dbReference type="Proteomes" id="UP001201980">
    <property type="component" value="Unassembled WGS sequence"/>
</dbReference>
<feature type="compositionally biased region" description="Pro residues" evidence="1">
    <location>
        <begin position="72"/>
        <end position="83"/>
    </location>
</feature>
<feature type="compositionally biased region" description="Acidic residues" evidence="1">
    <location>
        <begin position="229"/>
        <end position="245"/>
    </location>
</feature>
<dbReference type="GO" id="GO:0000400">
    <property type="term" value="F:four-way junction DNA binding"/>
    <property type="evidence" value="ECO:0007669"/>
    <property type="project" value="TreeGrafter"/>
</dbReference>
<evidence type="ECO:0000256" key="1">
    <source>
        <dbReference type="SAM" id="MobiDB-lite"/>
    </source>
</evidence>
<feature type="region of interest" description="Disordered" evidence="1">
    <location>
        <begin position="228"/>
        <end position="261"/>
    </location>
</feature>
<accession>A0AAD5WQH1</accession>
<dbReference type="AlphaFoldDB" id="A0AAD5WQH1"/>
<reference evidence="3" key="1">
    <citation type="submission" date="2022-07" db="EMBL/GenBank/DDBJ databases">
        <title>Draft genome sequence of Zalerion maritima ATCC 34329, a (micro)plastics degrading marine fungus.</title>
        <authorList>
            <person name="Paco A."/>
            <person name="Goncalves M.F.M."/>
            <person name="Rocha-Santos T.A.P."/>
            <person name="Alves A."/>
        </authorList>
    </citation>
    <scope>NUCLEOTIDE SEQUENCE</scope>
    <source>
        <strain evidence="3">ATCC 34329</strain>
    </source>
</reference>
<dbReference type="InterPro" id="IPR013632">
    <property type="entry name" value="Rad51_C"/>
</dbReference>
<feature type="compositionally biased region" description="Low complexity" evidence="1">
    <location>
        <begin position="84"/>
        <end position="95"/>
    </location>
</feature>
<dbReference type="GO" id="GO:0061982">
    <property type="term" value="P:meiosis I cell cycle process"/>
    <property type="evidence" value="ECO:0007669"/>
    <property type="project" value="UniProtKB-ARBA"/>
</dbReference>
<keyword evidence="4" id="KW-1185">Reference proteome</keyword>
<gene>
    <name evidence="3" type="ORF">MKZ38_003670</name>
</gene>
<dbReference type="Pfam" id="PF08423">
    <property type="entry name" value="Rad51"/>
    <property type="match status" value="1"/>
</dbReference>
<evidence type="ECO:0000313" key="3">
    <source>
        <dbReference type="EMBL" id="KAJ2898760.1"/>
    </source>
</evidence>
<sequence length="588" mass="62025">MSDLRDILPRFPAAQYSNLLAVLEKHNYTTTDLLVLEAAEIGKRTKLPLLDLQRLGKTVLAALHEDLEVSPFLPPPPPPPAPALGPGTTPAPGATSSRFPIQHEATTAPLAAKNPTPKTLRRLPPFNSISTLCPTLDSFLSDGGGGGGGGIPAGYVTEISGESGAGKTQFLLSLLLSVQLPPPYGLGRPAIYISTEAPLATTRLEQILNNNPLLKDIRRQQWADGTMLAEDENGDGDGDGDGEGNEEGKLNPAPAPAPKLGTGIGPLKYPSLDGILSTTTPDLESQEHILNFQVPVEISRRNTGLLVLDSVAANFRAEFERGGAASTSAASAVAAAGLGSSAKNQSHSMGARSNDLVKLGYLLRELARKHSMAIVVSNQVSDRISDGAPRLAAMSSNHRNRNIVAATAGAAGGSTSTTRFPESPLASRSRGIPGTPGTPGGGVEPKSSIDTSGPLQPTPDWAEQLQLDHQQRWFSGWGDDPDAQFQSKTPSLGLVWSTQISCRIALIKLPSYFGAPQTMNEDDWERDADGALIPKSAAASRKTWRRWMKVVFAPHVKSSGQGLDGAAEYDITTGGLKGHDIKAKDTED</sequence>
<dbReference type="InterPro" id="IPR027417">
    <property type="entry name" value="P-loop_NTPase"/>
</dbReference>
<dbReference type="InterPro" id="IPR020588">
    <property type="entry name" value="RecA_ATP-bd"/>
</dbReference>
<dbReference type="PANTHER" id="PTHR46487">
    <property type="entry name" value="DNA REPAIR PROTEIN XRCC3"/>
    <property type="match status" value="1"/>
</dbReference>
<dbReference type="GO" id="GO:0033065">
    <property type="term" value="C:Rad51C-XRCC3 complex"/>
    <property type="evidence" value="ECO:0007669"/>
    <property type="project" value="TreeGrafter"/>
</dbReference>
<dbReference type="GO" id="GO:0071140">
    <property type="term" value="P:resolution of mitotic recombination intermediates"/>
    <property type="evidence" value="ECO:0007669"/>
    <property type="project" value="TreeGrafter"/>
</dbReference>
<dbReference type="GO" id="GO:0005524">
    <property type="term" value="F:ATP binding"/>
    <property type="evidence" value="ECO:0007669"/>
    <property type="project" value="InterPro"/>
</dbReference>
<dbReference type="EMBL" id="JAKWBI020000218">
    <property type="protein sequence ID" value="KAJ2898760.1"/>
    <property type="molecule type" value="Genomic_DNA"/>
</dbReference>
<dbReference type="SUPFAM" id="SSF52540">
    <property type="entry name" value="P-loop containing nucleoside triphosphate hydrolases"/>
    <property type="match status" value="1"/>
</dbReference>
<protein>
    <recommendedName>
        <fullName evidence="2">RecA family profile 1 domain-containing protein</fullName>
    </recommendedName>
</protein>
<dbReference type="GO" id="GO:0140664">
    <property type="term" value="F:ATP-dependent DNA damage sensor activity"/>
    <property type="evidence" value="ECO:0007669"/>
    <property type="project" value="InterPro"/>
</dbReference>
<dbReference type="PROSITE" id="PS50162">
    <property type="entry name" value="RECA_2"/>
    <property type="match status" value="1"/>
</dbReference>
<evidence type="ECO:0000313" key="4">
    <source>
        <dbReference type="Proteomes" id="UP001201980"/>
    </source>
</evidence>
<dbReference type="Gene3D" id="3.40.50.300">
    <property type="entry name" value="P-loop containing nucleotide triphosphate hydrolases"/>
    <property type="match status" value="1"/>
</dbReference>
<feature type="region of interest" description="Disordered" evidence="1">
    <location>
        <begin position="70"/>
        <end position="98"/>
    </location>
</feature>
<dbReference type="GO" id="GO:0005657">
    <property type="term" value="C:replication fork"/>
    <property type="evidence" value="ECO:0007669"/>
    <property type="project" value="TreeGrafter"/>
</dbReference>
<comment type="caution">
    <text evidence="3">The sequence shown here is derived from an EMBL/GenBank/DDBJ whole genome shotgun (WGS) entry which is preliminary data.</text>
</comment>
<dbReference type="GO" id="GO:0090656">
    <property type="term" value="P:t-circle formation"/>
    <property type="evidence" value="ECO:0007669"/>
    <property type="project" value="TreeGrafter"/>
</dbReference>